<keyword evidence="2" id="KW-1185">Reference proteome</keyword>
<proteinExistence type="predicted"/>
<protein>
    <submittedName>
        <fullName evidence="1">Uncharacterized protein</fullName>
    </submittedName>
</protein>
<reference evidence="1" key="2">
    <citation type="submission" date="2023-06" db="EMBL/GenBank/DDBJ databases">
        <authorList>
            <person name="Ma L."/>
            <person name="Liu K.-W."/>
            <person name="Li Z."/>
            <person name="Hsiao Y.-Y."/>
            <person name="Qi Y."/>
            <person name="Fu T."/>
            <person name="Tang G."/>
            <person name="Zhang D."/>
            <person name="Sun W.-H."/>
            <person name="Liu D.-K."/>
            <person name="Li Y."/>
            <person name="Chen G.-Z."/>
            <person name="Liu X.-D."/>
            <person name="Liao X.-Y."/>
            <person name="Jiang Y.-T."/>
            <person name="Yu X."/>
            <person name="Hao Y."/>
            <person name="Huang J."/>
            <person name="Zhao X.-W."/>
            <person name="Ke S."/>
            <person name="Chen Y.-Y."/>
            <person name="Wu W.-L."/>
            <person name="Hsu J.-L."/>
            <person name="Lin Y.-F."/>
            <person name="Huang M.-D."/>
            <person name="Li C.-Y."/>
            <person name="Huang L."/>
            <person name="Wang Z.-W."/>
            <person name="Zhao X."/>
            <person name="Zhong W.-Y."/>
            <person name="Peng D.-H."/>
            <person name="Ahmad S."/>
            <person name="Lan S."/>
            <person name="Zhang J.-S."/>
            <person name="Tsai W.-C."/>
            <person name="Van De Peer Y."/>
            <person name="Liu Z.-J."/>
        </authorList>
    </citation>
    <scope>NUCLEOTIDE SEQUENCE</scope>
    <source>
        <strain evidence="1">SCP</strain>
        <tissue evidence="1">Leaves</tissue>
    </source>
</reference>
<reference evidence="1" key="1">
    <citation type="journal article" date="2023" name="Nat. Commun.">
        <title>Diploid and tetraploid genomes of Acorus and the evolution of monocots.</title>
        <authorList>
            <person name="Ma L."/>
            <person name="Liu K.W."/>
            <person name="Li Z."/>
            <person name="Hsiao Y.Y."/>
            <person name="Qi Y."/>
            <person name="Fu T."/>
            <person name="Tang G.D."/>
            <person name="Zhang D."/>
            <person name="Sun W.H."/>
            <person name="Liu D.K."/>
            <person name="Li Y."/>
            <person name="Chen G.Z."/>
            <person name="Liu X.D."/>
            <person name="Liao X.Y."/>
            <person name="Jiang Y.T."/>
            <person name="Yu X."/>
            <person name="Hao Y."/>
            <person name="Huang J."/>
            <person name="Zhao X.W."/>
            <person name="Ke S."/>
            <person name="Chen Y.Y."/>
            <person name="Wu W.L."/>
            <person name="Hsu J.L."/>
            <person name="Lin Y.F."/>
            <person name="Huang M.D."/>
            <person name="Li C.Y."/>
            <person name="Huang L."/>
            <person name="Wang Z.W."/>
            <person name="Zhao X."/>
            <person name="Zhong W.Y."/>
            <person name="Peng D.H."/>
            <person name="Ahmad S."/>
            <person name="Lan S."/>
            <person name="Zhang J.S."/>
            <person name="Tsai W.C."/>
            <person name="Van de Peer Y."/>
            <person name="Liu Z.J."/>
        </authorList>
    </citation>
    <scope>NUCLEOTIDE SEQUENCE</scope>
    <source>
        <strain evidence="1">SCP</strain>
    </source>
</reference>
<sequence>MLLLTPCAAVASDVLEAMGGGGGGGEAAGLRELVRDRCVLRSMSMSRTWSGRKGRRGRTRLLR</sequence>
<dbReference type="EMBL" id="JAUJYN010000006">
    <property type="protein sequence ID" value="KAK1269729.1"/>
    <property type="molecule type" value="Genomic_DNA"/>
</dbReference>
<dbReference type="AlphaFoldDB" id="A0AAV9AZA7"/>
<organism evidence="1 2">
    <name type="scientific">Acorus gramineus</name>
    <name type="common">Dwarf sweet flag</name>
    <dbReference type="NCBI Taxonomy" id="55184"/>
    <lineage>
        <taxon>Eukaryota</taxon>
        <taxon>Viridiplantae</taxon>
        <taxon>Streptophyta</taxon>
        <taxon>Embryophyta</taxon>
        <taxon>Tracheophyta</taxon>
        <taxon>Spermatophyta</taxon>
        <taxon>Magnoliopsida</taxon>
        <taxon>Liliopsida</taxon>
        <taxon>Acoraceae</taxon>
        <taxon>Acorus</taxon>
    </lineage>
</organism>
<name>A0AAV9AZA7_ACOGR</name>
<comment type="caution">
    <text evidence="1">The sequence shown here is derived from an EMBL/GenBank/DDBJ whole genome shotgun (WGS) entry which is preliminary data.</text>
</comment>
<dbReference type="Proteomes" id="UP001179952">
    <property type="component" value="Unassembled WGS sequence"/>
</dbReference>
<evidence type="ECO:0000313" key="1">
    <source>
        <dbReference type="EMBL" id="KAK1269729.1"/>
    </source>
</evidence>
<evidence type="ECO:0000313" key="2">
    <source>
        <dbReference type="Proteomes" id="UP001179952"/>
    </source>
</evidence>
<gene>
    <name evidence="1" type="ORF">QJS04_geneDACA005281</name>
</gene>
<accession>A0AAV9AZA7</accession>